<sequence length="101" mass="11736">MDGRWHAFTRVSICQSLLFRPQRKEFLEDLITGDESWVVYDSNAHLAVWLSRGENQPKQAKSDLHSKKCLLCCFWDSRGMVYYELIPQGHTITGTVYANQL</sequence>
<dbReference type="Pfam" id="PF01359">
    <property type="entry name" value="Transposase_1"/>
    <property type="match status" value="1"/>
</dbReference>
<dbReference type="InterPro" id="IPR036397">
    <property type="entry name" value="RNaseH_sf"/>
</dbReference>
<dbReference type="PANTHER" id="PTHR46060:SF1">
    <property type="entry name" value="MARINER MOS1 TRANSPOSASE-LIKE PROTEIN"/>
    <property type="match status" value="1"/>
</dbReference>
<proteinExistence type="predicted"/>
<evidence type="ECO:0000313" key="2">
    <source>
        <dbReference type="Proteomes" id="UP000024635"/>
    </source>
</evidence>
<accession>A0A016RTE1</accession>
<dbReference type="GO" id="GO:0003676">
    <property type="term" value="F:nucleic acid binding"/>
    <property type="evidence" value="ECO:0007669"/>
    <property type="project" value="InterPro"/>
</dbReference>
<dbReference type="EMBL" id="JARK01001716">
    <property type="protein sequence ID" value="EYB81541.1"/>
    <property type="molecule type" value="Genomic_DNA"/>
</dbReference>
<dbReference type="STRING" id="53326.A0A016RTE1"/>
<dbReference type="InterPro" id="IPR052709">
    <property type="entry name" value="Transposase-MT_Hybrid"/>
</dbReference>
<dbReference type="AlphaFoldDB" id="A0A016RTE1"/>
<gene>
    <name evidence="1" type="primary">Acey_s0380.g343</name>
    <name evidence="1" type="ORF">Y032_0380g343</name>
</gene>
<evidence type="ECO:0000313" key="1">
    <source>
        <dbReference type="EMBL" id="EYB81541.1"/>
    </source>
</evidence>
<dbReference type="Proteomes" id="UP000024635">
    <property type="component" value="Unassembled WGS sequence"/>
</dbReference>
<dbReference type="OrthoDB" id="5862706at2759"/>
<organism evidence="1 2">
    <name type="scientific">Ancylostoma ceylanicum</name>
    <dbReference type="NCBI Taxonomy" id="53326"/>
    <lineage>
        <taxon>Eukaryota</taxon>
        <taxon>Metazoa</taxon>
        <taxon>Ecdysozoa</taxon>
        <taxon>Nematoda</taxon>
        <taxon>Chromadorea</taxon>
        <taxon>Rhabditida</taxon>
        <taxon>Rhabditina</taxon>
        <taxon>Rhabditomorpha</taxon>
        <taxon>Strongyloidea</taxon>
        <taxon>Ancylostomatidae</taxon>
        <taxon>Ancylostomatinae</taxon>
        <taxon>Ancylostoma</taxon>
    </lineage>
</organism>
<dbReference type="PANTHER" id="PTHR46060">
    <property type="entry name" value="MARINER MOS1 TRANSPOSASE-LIKE PROTEIN"/>
    <property type="match status" value="1"/>
</dbReference>
<protein>
    <submittedName>
        <fullName evidence="1">Uncharacterized protein</fullName>
    </submittedName>
</protein>
<keyword evidence="2" id="KW-1185">Reference proteome</keyword>
<name>A0A016RTE1_9BILA</name>
<dbReference type="InterPro" id="IPR001888">
    <property type="entry name" value="Transposase_1"/>
</dbReference>
<reference evidence="2" key="1">
    <citation type="journal article" date="2015" name="Nat. Genet.">
        <title>The genome and transcriptome of the zoonotic hookworm Ancylostoma ceylanicum identify infection-specific gene families.</title>
        <authorList>
            <person name="Schwarz E.M."/>
            <person name="Hu Y."/>
            <person name="Antoshechkin I."/>
            <person name="Miller M.M."/>
            <person name="Sternberg P.W."/>
            <person name="Aroian R.V."/>
        </authorList>
    </citation>
    <scope>NUCLEOTIDE SEQUENCE</scope>
    <source>
        <strain evidence="2">HY135</strain>
    </source>
</reference>
<comment type="caution">
    <text evidence="1">The sequence shown here is derived from an EMBL/GenBank/DDBJ whole genome shotgun (WGS) entry which is preliminary data.</text>
</comment>
<dbReference type="Gene3D" id="3.30.420.10">
    <property type="entry name" value="Ribonuclease H-like superfamily/Ribonuclease H"/>
    <property type="match status" value="1"/>
</dbReference>